<dbReference type="InterPro" id="IPR017452">
    <property type="entry name" value="GPCR_Rhodpsn_7TM"/>
</dbReference>
<gene>
    <name evidence="7" type="ORF">XAT740_LOCUS1807</name>
</gene>
<dbReference type="AlphaFoldDB" id="A0A813R8E5"/>
<feature type="transmembrane region" description="Helical" evidence="5">
    <location>
        <begin position="25"/>
        <end position="45"/>
    </location>
</feature>
<evidence type="ECO:0000256" key="4">
    <source>
        <dbReference type="ARBA" id="ARBA00023136"/>
    </source>
</evidence>
<feature type="domain" description="G-protein coupled receptors family 1 profile" evidence="6">
    <location>
        <begin position="37"/>
        <end position="300"/>
    </location>
</feature>
<dbReference type="Gene3D" id="1.20.1070.10">
    <property type="entry name" value="Rhodopsin 7-helix transmembrane proteins"/>
    <property type="match status" value="1"/>
</dbReference>
<evidence type="ECO:0000259" key="6">
    <source>
        <dbReference type="PROSITE" id="PS50262"/>
    </source>
</evidence>
<dbReference type="PANTHER" id="PTHR46641">
    <property type="entry name" value="FMRFAMIDE RECEPTOR-RELATED"/>
    <property type="match status" value="1"/>
</dbReference>
<dbReference type="Pfam" id="PF00001">
    <property type="entry name" value="7tm_1"/>
    <property type="match status" value="1"/>
</dbReference>
<evidence type="ECO:0000313" key="8">
    <source>
        <dbReference type="Proteomes" id="UP000663828"/>
    </source>
</evidence>
<dbReference type="Proteomes" id="UP000663828">
    <property type="component" value="Unassembled WGS sequence"/>
</dbReference>
<dbReference type="EMBL" id="CAJNOR010000058">
    <property type="protein sequence ID" value="CAF0777911.1"/>
    <property type="molecule type" value="Genomic_DNA"/>
</dbReference>
<feature type="transmembrane region" description="Helical" evidence="5">
    <location>
        <begin position="99"/>
        <end position="117"/>
    </location>
</feature>
<reference evidence="7" key="1">
    <citation type="submission" date="2021-02" db="EMBL/GenBank/DDBJ databases">
        <authorList>
            <person name="Nowell W R."/>
        </authorList>
    </citation>
    <scope>NUCLEOTIDE SEQUENCE</scope>
</reference>
<keyword evidence="3 5" id="KW-1133">Transmembrane helix</keyword>
<dbReference type="CDD" id="cd00637">
    <property type="entry name" value="7tm_classA_rhodopsin-like"/>
    <property type="match status" value="1"/>
</dbReference>
<dbReference type="InterPro" id="IPR000276">
    <property type="entry name" value="GPCR_Rhodpsn"/>
</dbReference>
<evidence type="ECO:0000256" key="5">
    <source>
        <dbReference type="SAM" id="Phobius"/>
    </source>
</evidence>
<comment type="caution">
    <text evidence="7">The sequence shown here is derived from an EMBL/GenBank/DDBJ whole genome shotgun (WGS) entry which is preliminary data.</text>
</comment>
<feature type="transmembrane region" description="Helical" evidence="5">
    <location>
        <begin position="138"/>
        <end position="158"/>
    </location>
</feature>
<evidence type="ECO:0000313" key="7">
    <source>
        <dbReference type="EMBL" id="CAF0777911.1"/>
    </source>
</evidence>
<accession>A0A813R8E5</accession>
<dbReference type="GO" id="GO:0004930">
    <property type="term" value="F:G protein-coupled receptor activity"/>
    <property type="evidence" value="ECO:0007669"/>
    <property type="project" value="InterPro"/>
</dbReference>
<dbReference type="SUPFAM" id="SSF81321">
    <property type="entry name" value="Family A G protein-coupled receptor-like"/>
    <property type="match status" value="1"/>
</dbReference>
<feature type="transmembrane region" description="Helical" evidence="5">
    <location>
        <begin position="185"/>
        <end position="204"/>
    </location>
</feature>
<evidence type="ECO:0000256" key="2">
    <source>
        <dbReference type="ARBA" id="ARBA00022692"/>
    </source>
</evidence>
<protein>
    <recommendedName>
        <fullName evidence="6">G-protein coupled receptors family 1 profile domain-containing protein</fullName>
    </recommendedName>
</protein>
<dbReference type="PROSITE" id="PS50262">
    <property type="entry name" value="G_PROTEIN_RECEP_F1_2"/>
    <property type="match status" value="1"/>
</dbReference>
<name>A0A813R8E5_ADIRI</name>
<dbReference type="PANTHER" id="PTHR46641:SF18">
    <property type="entry name" value="G-PROTEIN COUPLED RECEPTORS FAMILY 1 PROFILE DOMAIN-CONTAINING PROTEIN"/>
    <property type="match status" value="1"/>
</dbReference>
<proteinExistence type="predicted"/>
<keyword evidence="8" id="KW-1185">Reference proteome</keyword>
<feature type="transmembrane region" description="Helical" evidence="5">
    <location>
        <begin position="295"/>
        <end position="312"/>
    </location>
</feature>
<comment type="subcellular location">
    <subcellularLocation>
        <location evidence="1">Membrane</location>
    </subcellularLocation>
</comment>
<evidence type="ECO:0000256" key="1">
    <source>
        <dbReference type="ARBA" id="ARBA00004370"/>
    </source>
</evidence>
<dbReference type="InterPro" id="IPR052954">
    <property type="entry name" value="GPCR-Ligand_Int"/>
</dbReference>
<organism evidence="7 8">
    <name type="scientific">Adineta ricciae</name>
    <name type="common">Rotifer</name>
    <dbReference type="NCBI Taxonomy" id="249248"/>
    <lineage>
        <taxon>Eukaryota</taxon>
        <taxon>Metazoa</taxon>
        <taxon>Spiralia</taxon>
        <taxon>Gnathifera</taxon>
        <taxon>Rotifera</taxon>
        <taxon>Eurotatoria</taxon>
        <taxon>Bdelloidea</taxon>
        <taxon>Adinetida</taxon>
        <taxon>Adinetidae</taxon>
        <taxon>Adineta</taxon>
    </lineage>
</organism>
<keyword evidence="4 5" id="KW-0472">Membrane</keyword>
<keyword evidence="2 5" id="KW-0812">Transmembrane</keyword>
<evidence type="ECO:0000256" key="3">
    <source>
        <dbReference type="ARBA" id="ARBA00022989"/>
    </source>
</evidence>
<sequence length="325" mass="36685">MQATLSTNSTLITLLNSITLSISRYGFFIFVIFGTIGNILNVLIFYQKKLRASPCALYLRTSSCIDLVLTLGISLPRMLTTYDLDYSAKIGIICKMRHFTYYSLSILSVWMVALAAVDRFLITSPLAKRRQMSSLRNAYRLISASAILVTLVFGNLFYCADVVDNGVITSCSASTTRQCGFYNQIARLVTVLCIPEMVIIAVSINMTRNLRYLKQATVTITSIRSAQYRVRKIDRQLIKLVTCEIVMLTVSWIPLGIQRMYALVTYDIPRSALCKSIEALSDEITSMISRMDNSLSFYVYLFAGGILFRQTLQSWFKNTVKHGRV</sequence>
<dbReference type="GO" id="GO:0016020">
    <property type="term" value="C:membrane"/>
    <property type="evidence" value="ECO:0007669"/>
    <property type="project" value="UniProtKB-SubCell"/>
</dbReference>
<feature type="transmembrane region" description="Helical" evidence="5">
    <location>
        <begin position="57"/>
        <end position="79"/>
    </location>
</feature>